<dbReference type="CDD" id="cd00207">
    <property type="entry name" value="fer2"/>
    <property type="match status" value="1"/>
</dbReference>
<evidence type="ECO:0000313" key="4">
    <source>
        <dbReference type="Proteomes" id="UP000023774"/>
    </source>
</evidence>
<dbReference type="Pfam" id="PF00970">
    <property type="entry name" value="FAD_binding_6"/>
    <property type="match status" value="1"/>
</dbReference>
<dbReference type="SUPFAM" id="SSF54292">
    <property type="entry name" value="2Fe-2S ferredoxin-like"/>
    <property type="match status" value="1"/>
</dbReference>
<dbReference type="Pfam" id="PF00111">
    <property type="entry name" value="Fer2"/>
    <property type="match status" value="1"/>
</dbReference>
<dbReference type="InterPro" id="IPR050415">
    <property type="entry name" value="MRET"/>
</dbReference>
<dbReference type="Pfam" id="PF00175">
    <property type="entry name" value="NAD_binding_1"/>
    <property type="match status" value="1"/>
</dbReference>
<proteinExistence type="predicted"/>
<dbReference type="EMBL" id="APRJ01000011">
    <property type="protein sequence ID" value="ENW86501.1"/>
    <property type="molecule type" value="Genomic_DNA"/>
</dbReference>
<evidence type="ECO:0008006" key="5">
    <source>
        <dbReference type="Google" id="ProtNLM"/>
    </source>
</evidence>
<comment type="caution">
    <text evidence="3">The sequence shown here is derived from an EMBL/GenBank/DDBJ whole genome shotgun (WGS) entry which is preliminary data.</text>
</comment>
<dbReference type="InterPro" id="IPR017938">
    <property type="entry name" value="Riboflavin_synthase-like_b-brl"/>
</dbReference>
<dbReference type="Gene3D" id="3.40.50.80">
    <property type="entry name" value="Nucleotide-binding domain of ferredoxin-NADP reductase (FNR) module"/>
    <property type="match status" value="1"/>
</dbReference>
<dbReference type="GO" id="GO:0016491">
    <property type="term" value="F:oxidoreductase activity"/>
    <property type="evidence" value="ECO:0007669"/>
    <property type="project" value="InterPro"/>
</dbReference>
<reference evidence="3 4" key="1">
    <citation type="submission" date="2013-02" db="EMBL/GenBank/DDBJ databases">
        <title>The Genome Sequence of Acinetobacter sp. NIPH 713.</title>
        <authorList>
            <consortium name="The Broad Institute Genome Sequencing Platform"/>
            <consortium name="The Broad Institute Genome Sequencing Center for Infectious Disease"/>
            <person name="Cerqueira G."/>
            <person name="Feldgarden M."/>
            <person name="Courvalin P."/>
            <person name="Perichon B."/>
            <person name="Grillot-Courvalin C."/>
            <person name="Clermont D."/>
            <person name="Rocha E."/>
            <person name="Yoon E.-J."/>
            <person name="Nemec A."/>
            <person name="Walker B."/>
            <person name="Young S.K."/>
            <person name="Zeng Q."/>
            <person name="Gargeya S."/>
            <person name="Fitzgerald M."/>
            <person name="Haas B."/>
            <person name="Abouelleil A."/>
            <person name="Alvarado L."/>
            <person name="Arachchi H.M."/>
            <person name="Berlin A.M."/>
            <person name="Chapman S.B."/>
            <person name="Dewar J."/>
            <person name="Goldberg J."/>
            <person name="Griggs A."/>
            <person name="Gujja S."/>
            <person name="Hansen M."/>
            <person name="Howarth C."/>
            <person name="Imamovic A."/>
            <person name="Larimer J."/>
            <person name="McCowan C."/>
            <person name="Murphy C."/>
            <person name="Neiman D."/>
            <person name="Pearson M."/>
            <person name="Priest M."/>
            <person name="Roberts A."/>
            <person name="Saif S."/>
            <person name="Shea T."/>
            <person name="Sisk P."/>
            <person name="Sykes S."/>
            <person name="Wortman J."/>
            <person name="Nusbaum C."/>
            <person name="Birren B."/>
        </authorList>
    </citation>
    <scope>NUCLEOTIDE SEQUENCE [LARGE SCALE GENOMIC DNA]</scope>
    <source>
        <strain evidence="3 4">NIPH 713</strain>
    </source>
</reference>
<dbReference type="PRINTS" id="PR00410">
    <property type="entry name" value="PHEHYDRXLASE"/>
</dbReference>
<dbReference type="InterPro" id="IPR012675">
    <property type="entry name" value="Beta-grasp_dom_sf"/>
</dbReference>
<dbReference type="HOGENOM" id="CLU_003827_14_2_6"/>
<organism evidence="3 4">
    <name type="scientific">Acinetobacter pseudolwoffii</name>
    <dbReference type="NCBI Taxonomy" id="2053287"/>
    <lineage>
        <taxon>Bacteria</taxon>
        <taxon>Pseudomonadati</taxon>
        <taxon>Pseudomonadota</taxon>
        <taxon>Gammaproteobacteria</taxon>
        <taxon>Moraxellales</taxon>
        <taxon>Moraxellaceae</taxon>
        <taxon>Acinetobacter</taxon>
    </lineage>
</organism>
<evidence type="ECO:0000259" key="1">
    <source>
        <dbReference type="PROSITE" id="PS51085"/>
    </source>
</evidence>
<dbReference type="AlphaFoldDB" id="N9M770"/>
<gene>
    <name evidence="3" type="ORF">F906_01556</name>
</gene>
<dbReference type="PANTHER" id="PTHR47354">
    <property type="entry name" value="NADH OXIDOREDUCTASE HCR"/>
    <property type="match status" value="1"/>
</dbReference>
<dbReference type="Proteomes" id="UP000023774">
    <property type="component" value="Unassembled WGS sequence"/>
</dbReference>
<feature type="domain" description="2Fe-2S ferredoxin-type" evidence="1">
    <location>
        <begin position="277"/>
        <end position="359"/>
    </location>
</feature>
<dbReference type="Gene3D" id="3.10.20.30">
    <property type="match status" value="1"/>
</dbReference>
<evidence type="ECO:0000313" key="3">
    <source>
        <dbReference type="EMBL" id="ENW86501.1"/>
    </source>
</evidence>
<dbReference type="InterPro" id="IPR036010">
    <property type="entry name" value="2Fe-2S_ferredoxin-like_sf"/>
</dbReference>
<dbReference type="Gene3D" id="2.40.30.10">
    <property type="entry name" value="Translation factors"/>
    <property type="match status" value="1"/>
</dbReference>
<dbReference type="InterPro" id="IPR039261">
    <property type="entry name" value="FNR_nucleotide-bd"/>
</dbReference>
<dbReference type="PROSITE" id="PS51085">
    <property type="entry name" value="2FE2S_FER_2"/>
    <property type="match status" value="1"/>
</dbReference>
<dbReference type="SUPFAM" id="SSF52343">
    <property type="entry name" value="Ferredoxin reductase-like, C-terminal NADP-linked domain"/>
    <property type="match status" value="1"/>
</dbReference>
<dbReference type="InterPro" id="IPR017927">
    <property type="entry name" value="FAD-bd_FR_type"/>
</dbReference>
<sequence length="359" mass="39661">MMSITMHVLQKLKMPLNALSDSVVDQHAINFWIQKLNPIWSLNQPLGKIVHKENAAQDMLSLKIQVNRLFKFGKAGQHHPVYVVVKGIRYERSYSLTHVDAQHVLLTVKKVHAGKVSTWFAEQAQVGDVIEFGQPYGDMTVPQQASPLILLAAGSGITPMLSMLESLSKKGELSTPVSLWYWVKKHQDAAFKARFEELAQKHANFSFHVYATQEQAAAARLNETYLTDLQNLENSTVYCCGPSGFVSTAEQLFASAKEFKGEAFSMSLADQSDIGFINVTLTQSKKIVSIPKGQSILVSLEQQNIKPTHGCRMGICNKCACNKVEGSTKNLVNGARNTEPGNLLKICVNSAQTDLVIDL</sequence>
<dbReference type="PATRIC" id="fig|1217709.3.peg.1500"/>
<protein>
    <recommendedName>
        <fullName evidence="5">FAD-binding FR-type domain-containing protein</fullName>
    </recommendedName>
</protein>
<accession>N9M770</accession>
<dbReference type="InterPro" id="IPR008333">
    <property type="entry name" value="Cbr1-like_FAD-bd_dom"/>
</dbReference>
<keyword evidence="4" id="KW-1185">Reference proteome</keyword>
<dbReference type="SUPFAM" id="SSF63380">
    <property type="entry name" value="Riboflavin synthase domain-like"/>
    <property type="match status" value="1"/>
</dbReference>
<dbReference type="InterPro" id="IPR001433">
    <property type="entry name" value="OxRdtase_FAD/NAD-bd"/>
</dbReference>
<dbReference type="InterPro" id="IPR001041">
    <property type="entry name" value="2Fe-2S_ferredoxin-type"/>
</dbReference>
<dbReference type="PANTHER" id="PTHR47354:SF3">
    <property type="entry name" value="OXIDOREDUCTASE-RELATED"/>
    <property type="match status" value="1"/>
</dbReference>
<name>N9M770_9GAMM</name>
<dbReference type="GO" id="GO:0051536">
    <property type="term" value="F:iron-sulfur cluster binding"/>
    <property type="evidence" value="ECO:0007669"/>
    <property type="project" value="InterPro"/>
</dbReference>
<feature type="domain" description="FAD-binding FR-type" evidence="2">
    <location>
        <begin position="42"/>
        <end position="142"/>
    </location>
</feature>
<dbReference type="PROSITE" id="PS51384">
    <property type="entry name" value="FAD_FR"/>
    <property type="match status" value="1"/>
</dbReference>
<evidence type="ECO:0000259" key="2">
    <source>
        <dbReference type="PROSITE" id="PS51384"/>
    </source>
</evidence>